<evidence type="ECO:0000256" key="15">
    <source>
        <dbReference type="PROSITE-ProRule" id="PRU00169"/>
    </source>
</evidence>
<dbReference type="InterPro" id="IPR011006">
    <property type="entry name" value="CheY-like_superfamily"/>
</dbReference>
<keyword evidence="4" id="KW-1003">Cell membrane</keyword>
<evidence type="ECO:0000256" key="14">
    <source>
        <dbReference type="PROSITE-ProRule" id="PRU00110"/>
    </source>
</evidence>
<dbReference type="NCBIfam" id="TIGR00229">
    <property type="entry name" value="sensory_box"/>
    <property type="match status" value="1"/>
</dbReference>
<feature type="coiled-coil region" evidence="16">
    <location>
        <begin position="11"/>
        <end position="38"/>
    </location>
</feature>
<feature type="domain" description="PAC" evidence="20">
    <location>
        <begin position="126"/>
        <end position="181"/>
    </location>
</feature>
<dbReference type="PROSITE" id="PS50894">
    <property type="entry name" value="HPT"/>
    <property type="match status" value="1"/>
</dbReference>
<feature type="modified residue" description="Phosphohistidine" evidence="14">
    <location>
        <position position="881"/>
    </location>
</feature>
<keyword evidence="11" id="KW-1133">Transmembrane helix</keyword>
<dbReference type="GO" id="GO:0005524">
    <property type="term" value="F:ATP binding"/>
    <property type="evidence" value="ECO:0007669"/>
    <property type="project" value="UniProtKB-KW"/>
</dbReference>
<dbReference type="PANTHER" id="PTHR45339">
    <property type="entry name" value="HYBRID SIGNAL TRANSDUCTION HISTIDINE KINASE J"/>
    <property type="match status" value="1"/>
</dbReference>
<evidence type="ECO:0000313" key="22">
    <source>
        <dbReference type="EMBL" id="QDA60161.1"/>
    </source>
</evidence>
<dbReference type="RefSeq" id="WP_139515339.1">
    <property type="nucleotide sequence ID" value="NZ_CP040896.1"/>
</dbReference>
<dbReference type="PROSITE" id="PS50113">
    <property type="entry name" value="PAC"/>
    <property type="match status" value="2"/>
</dbReference>
<comment type="subcellular location">
    <subcellularLocation>
        <location evidence="2">Cell membrane</location>
        <topology evidence="2">Multi-pass membrane protein</topology>
    </subcellularLocation>
</comment>
<sequence>MSASLSLSASKEDLLAALIQAENRIQQLESALAQAPAAQTSASAGTDAQLAEQRSFYETILAELPVEIVVLDEAQRYLYANPHAVADPAARQWLLGHTLTDYCTQYGHPLAYAEQRQAKFTQALGNQQSISWIEETPSEDGARYHQRNFKVILHADGSLRMMLGYGLDVTERYLAEEKLRQSELQLLEQQEFANQVLDTNPSMIYVRDATGRFTFQNRGMKQLRALGERLEDYDQSYPQASIQAQERQIYAAAESYVRDTREEIVSEDPFTLPSGEVLYFQTVRRPIERPDGSVEVLAVSTNITALKRIQETLQRSEKQYRDLMHYAQALICTHDLNGNVLSVNPALATLLNRPAEAIVGRSLAATMPAEDQDGFAEYLQQIITNQEVTGLQRILPDGSTELRYVHYRNYLVQETNHAPYVLSHAHDITERILAEKEMKRARYEAEATARARENFLANMSHEIRTPMNGILGYANLLAKSQLSPIQQQQLNVIRSSGQHLLAVLNDVLDMAKITSGKLELDQTAFNLCDSMGQAVQPLALQAAEKGLAFYATPLRLSCPLPWVVGDQYRINQILINLVANAVKFTKQGSITVKGLLLAETDSQLTVQFSVADTGIGIPEDKKAHIFEDFTQAYTDTTRNYGGTGLGLSISRALVAQMGGTLHLESELGKGSTFAFTLSLPRAPLSVPVERPKNTDTTRLAGKRVLLVEDNEINRDVARLFLEDWGVQVDEAADGNLAVALFKHYTYDVVLMDIQMPGMNGLETTAHLRRHPDPRRAATPILALTANAFRSDNEQYLAAGMNDCLAKPFEEEDLFQKLEALLNTPPPAPLYDLTHLRELSRGREAFVAKIIRSFLTNIPVSLEELRVAAEAGLWPKAAELLHHIKPNLLSLGIAGAEEPLQQLERLRQASNPNPAEAEQLRAIVLSLIAHIEQVLQALPHEVTEQDSQSIH</sequence>
<dbReference type="EC" id="2.7.13.3" evidence="3"/>
<dbReference type="Gene3D" id="3.30.565.10">
    <property type="entry name" value="Histidine kinase-like ATPase, C-terminal domain"/>
    <property type="match status" value="1"/>
</dbReference>
<name>A0A5B7ZY80_9BACT</name>
<protein>
    <recommendedName>
        <fullName evidence="3">histidine kinase</fullName>
        <ecNumber evidence="3">2.7.13.3</ecNumber>
    </recommendedName>
</protein>
<keyword evidence="10" id="KW-0067">ATP-binding</keyword>
<dbReference type="InterPro" id="IPR008207">
    <property type="entry name" value="Sig_transdc_His_kin_Hpt_dom"/>
</dbReference>
<evidence type="ECO:0000259" key="18">
    <source>
        <dbReference type="PROSITE" id="PS50110"/>
    </source>
</evidence>
<evidence type="ECO:0000259" key="19">
    <source>
        <dbReference type="PROSITE" id="PS50112"/>
    </source>
</evidence>
<evidence type="ECO:0000256" key="11">
    <source>
        <dbReference type="ARBA" id="ARBA00022989"/>
    </source>
</evidence>
<dbReference type="InterPro" id="IPR036641">
    <property type="entry name" value="HPT_dom_sf"/>
</dbReference>
<evidence type="ECO:0000256" key="1">
    <source>
        <dbReference type="ARBA" id="ARBA00000085"/>
    </source>
</evidence>
<dbReference type="EMBL" id="CP040896">
    <property type="protein sequence ID" value="QDA60161.1"/>
    <property type="molecule type" value="Genomic_DNA"/>
</dbReference>
<dbReference type="InterPro" id="IPR003594">
    <property type="entry name" value="HATPase_dom"/>
</dbReference>
<dbReference type="InterPro" id="IPR000700">
    <property type="entry name" value="PAS-assoc_C"/>
</dbReference>
<dbReference type="SUPFAM" id="SSF55785">
    <property type="entry name" value="PYP-like sensor domain (PAS domain)"/>
    <property type="match status" value="3"/>
</dbReference>
<evidence type="ECO:0000256" key="10">
    <source>
        <dbReference type="ARBA" id="ARBA00022840"/>
    </source>
</evidence>
<feature type="domain" description="Histidine kinase" evidence="17">
    <location>
        <begin position="458"/>
        <end position="681"/>
    </location>
</feature>
<dbReference type="InterPro" id="IPR004358">
    <property type="entry name" value="Sig_transdc_His_kin-like_C"/>
</dbReference>
<evidence type="ECO:0000256" key="8">
    <source>
        <dbReference type="ARBA" id="ARBA00022741"/>
    </source>
</evidence>
<dbReference type="PROSITE" id="PS50112">
    <property type="entry name" value="PAS"/>
    <property type="match status" value="1"/>
</dbReference>
<keyword evidence="9" id="KW-0418">Kinase</keyword>
<feature type="domain" description="HPt" evidence="21">
    <location>
        <begin position="842"/>
        <end position="937"/>
    </location>
</feature>
<dbReference type="Pfam" id="PF08448">
    <property type="entry name" value="PAS_4"/>
    <property type="match status" value="2"/>
</dbReference>
<keyword evidence="8" id="KW-0547">Nucleotide-binding</keyword>
<dbReference type="Gene3D" id="1.10.287.130">
    <property type="match status" value="1"/>
</dbReference>
<organism evidence="22 23">
    <name type="scientific">Hymenobacter jejuensis</name>
    <dbReference type="NCBI Taxonomy" id="2502781"/>
    <lineage>
        <taxon>Bacteria</taxon>
        <taxon>Pseudomonadati</taxon>
        <taxon>Bacteroidota</taxon>
        <taxon>Cytophagia</taxon>
        <taxon>Cytophagales</taxon>
        <taxon>Hymenobacteraceae</taxon>
        <taxon>Hymenobacter</taxon>
    </lineage>
</organism>
<dbReference type="SMART" id="SM00448">
    <property type="entry name" value="REC"/>
    <property type="match status" value="1"/>
</dbReference>
<dbReference type="SUPFAM" id="SSF47384">
    <property type="entry name" value="Homodimeric domain of signal transducing histidine kinase"/>
    <property type="match status" value="1"/>
</dbReference>
<dbReference type="CDD" id="cd17546">
    <property type="entry name" value="REC_hyHK_CKI1_RcsC-like"/>
    <property type="match status" value="1"/>
</dbReference>
<keyword evidence="23" id="KW-1185">Reference proteome</keyword>
<dbReference type="Gene3D" id="3.30.450.20">
    <property type="entry name" value="PAS domain"/>
    <property type="match status" value="3"/>
</dbReference>
<dbReference type="InterPro" id="IPR035965">
    <property type="entry name" value="PAS-like_dom_sf"/>
</dbReference>
<dbReference type="CDD" id="cd00082">
    <property type="entry name" value="HisKA"/>
    <property type="match status" value="1"/>
</dbReference>
<accession>A0A5B7ZY80</accession>
<evidence type="ECO:0000259" key="21">
    <source>
        <dbReference type="PROSITE" id="PS50894"/>
    </source>
</evidence>
<evidence type="ECO:0000256" key="12">
    <source>
        <dbReference type="ARBA" id="ARBA00023012"/>
    </source>
</evidence>
<keyword evidence="13" id="KW-0472">Membrane</keyword>
<dbReference type="FunFam" id="1.10.287.130:FF:000004">
    <property type="entry name" value="Ethylene receptor 1"/>
    <property type="match status" value="1"/>
</dbReference>
<dbReference type="Gene3D" id="3.40.50.2300">
    <property type="match status" value="1"/>
</dbReference>
<dbReference type="InterPro" id="IPR036097">
    <property type="entry name" value="HisK_dim/P_sf"/>
</dbReference>
<evidence type="ECO:0000256" key="13">
    <source>
        <dbReference type="ARBA" id="ARBA00023136"/>
    </source>
</evidence>
<dbReference type="InterPro" id="IPR013656">
    <property type="entry name" value="PAS_4"/>
</dbReference>
<dbReference type="SMART" id="SM00388">
    <property type="entry name" value="HisKA"/>
    <property type="match status" value="1"/>
</dbReference>
<reference evidence="22 23" key="1">
    <citation type="submission" date="2019-06" db="EMBL/GenBank/DDBJ databases">
        <authorList>
            <person name="Srinivasan S."/>
        </authorList>
    </citation>
    <scope>NUCLEOTIDE SEQUENCE [LARGE SCALE GENOMIC DNA]</scope>
    <source>
        <strain evidence="22 23">17J68-5</strain>
    </source>
</reference>
<evidence type="ECO:0000313" key="23">
    <source>
        <dbReference type="Proteomes" id="UP000305398"/>
    </source>
</evidence>
<feature type="domain" description="PAS" evidence="19">
    <location>
        <begin position="316"/>
        <end position="386"/>
    </location>
</feature>
<feature type="modified residue" description="4-aspartylphosphate" evidence="15">
    <location>
        <position position="752"/>
    </location>
</feature>
<dbReference type="PROSITE" id="PS50109">
    <property type="entry name" value="HIS_KIN"/>
    <property type="match status" value="1"/>
</dbReference>
<dbReference type="Pfam" id="PF02518">
    <property type="entry name" value="HATPase_c"/>
    <property type="match status" value="1"/>
</dbReference>
<dbReference type="Pfam" id="PF00512">
    <property type="entry name" value="HisKA"/>
    <property type="match status" value="1"/>
</dbReference>
<keyword evidence="12" id="KW-0902">Two-component regulatory system</keyword>
<dbReference type="SUPFAM" id="SSF55874">
    <property type="entry name" value="ATPase domain of HSP90 chaperone/DNA topoisomerase II/histidine kinase"/>
    <property type="match status" value="1"/>
</dbReference>
<evidence type="ECO:0000259" key="17">
    <source>
        <dbReference type="PROSITE" id="PS50109"/>
    </source>
</evidence>
<dbReference type="PANTHER" id="PTHR45339:SF1">
    <property type="entry name" value="HYBRID SIGNAL TRANSDUCTION HISTIDINE KINASE J"/>
    <property type="match status" value="1"/>
</dbReference>
<dbReference type="InterPro" id="IPR005467">
    <property type="entry name" value="His_kinase_dom"/>
</dbReference>
<dbReference type="GO" id="GO:0005886">
    <property type="term" value="C:plasma membrane"/>
    <property type="evidence" value="ECO:0007669"/>
    <property type="project" value="UniProtKB-SubCell"/>
</dbReference>
<evidence type="ECO:0000256" key="6">
    <source>
        <dbReference type="ARBA" id="ARBA00022679"/>
    </source>
</evidence>
<evidence type="ECO:0000256" key="3">
    <source>
        <dbReference type="ARBA" id="ARBA00012438"/>
    </source>
</evidence>
<dbReference type="InterPro" id="IPR000014">
    <property type="entry name" value="PAS"/>
</dbReference>
<dbReference type="OrthoDB" id="9797097at2"/>
<feature type="domain" description="Response regulatory" evidence="18">
    <location>
        <begin position="703"/>
        <end position="821"/>
    </location>
</feature>
<keyword evidence="6" id="KW-0808">Transferase</keyword>
<dbReference type="Pfam" id="PF00072">
    <property type="entry name" value="Response_reg"/>
    <property type="match status" value="1"/>
</dbReference>
<proteinExistence type="predicted"/>
<dbReference type="SUPFAM" id="SSF47226">
    <property type="entry name" value="Histidine-containing phosphotransfer domain, HPT domain"/>
    <property type="match status" value="1"/>
</dbReference>
<comment type="catalytic activity">
    <reaction evidence="1">
        <text>ATP + protein L-histidine = ADP + protein N-phospho-L-histidine.</text>
        <dbReference type="EC" id="2.7.13.3"/>
    </reaction>
</comment>
<dbReference type="PROSITE" id="PS50110">
    <property type="entry name" value="RESPONSE_REGULATORY"/>
    <property type="match status" value="1"/>
</dbReference>
<dbReference type="FunFam" id="3.30.565.10:FF:000010">
    <property type="entry name" value="Sensor histidine kinase RcsC"/>
    <property type="match status" value="1"/>
</dbReference>
<evidence type="ECO:0000256" key="16">
    <source>
        <dbReference type="SAM" id="Coils"/>
    </source>
</evidence>
<evidence type="ECO:0000256" key="9">
    <source>
        <dbReference type="ARBA" id="ARBA00022777"/>
    </source>
</evidence>
<feature type="domain" description="PAC" evidence="20">
    <location>
        <begin position="258"/>
        <end position="315"/>
    </location>
</feature>
<dbReference type="CDD" id="cd16922">
    <property type="entry name" value="HATPase_EvgS-ArcB-TorS-like"/>
    <property type="match status" value="1"/>
</dbReference>
<evidence type="ECO:0000256" key="7">
    <source>
        <dbReference type="ARBA" id="ARBA00022692"/>
    </source>
</evidence>
<dbReference type="Proteomes" id="UP000305398">
    <property type="component" value="Chromosome"/>
</dbReference>
<dbReference type="SUPFAM" id="SSF52172">
    <property type="entry name" value="CheY-like"/>
    <property type="match status" value="1"/>
</dbReference>
<dbReference type="GO" id="GO:0000155">
    <property type="term" value="F:phosphorelay sensor kinase activity"/>
    <property type="evidence" value="ECO:0007669"/>
    <property type="project" value="InterPro"/>
</dbReference>
<dbReference type="InterPro" id="IPR003661">
    <property type="entry name" value="HisK_dim/P_dom"/>
</dbReference>
<evidence type="ECO:0000256" key="5">
    <source>
        <dbReference type="ARBA" id="ARBA00022553"/>
    </source>
</evidence>
<dbReference type="InterPro" id="IPR001789">
    <property type="entry name" value="Sig_transdc_resp-reg_receiver"/>
</dbReference>
<evidence type="ECO:0000256" key="2">
    <source>
        <dbReference type="ARBA" id="ARBA00004651"/>
    </source>
</evidence>
<dbReference type="SMART" id="SM00387">
    <property type="entry name" value="HATPase_c"/>
    <property type="match status" value="1"/>
</dbReference>
<evidence type="ECO:0000256" key="4">
    <source>
        <dbReference type="ARBA" id="ARBA00022475"/>
    </source>
</evidence>
<keyword evidence="5 15" id="KW-0597">Phosphoprotein</keyword>
<dbReference type="KEGG" id="hyj:FHG12_08585"/>
<keyword evidence="7" id="KW-0812">Transmembrane</keyword>
<dbReference type="Gene3D" id="1.20.120.160">
    <property type="entry name" value="HPT domain"/>
    <property type="match status" value="1"/>
</dbReference>
<dbReference type="InterPro" id="IPR036890">
    <property type="entry name" value="HATPase_C_sf"/>
</dbReference>
<dbReference type="SMART" id="SM00091">
    <property type="entry name" value="PAS"/>
    <property type="match status" value="3"/>
</dbReference>
<dbReference type="PRINTS" id="PR00344">
    <property type="entry name" value="BCTRLSENSOR"/>
</dbReference>
<keyword evidence="16" id="KW-0175">Coiled coil</keyword>
<dbReference type="AlphaFoldDB" id="A0A5B7ZY80"/>
<dbReference type="CDD" id="cd00130">
    <property type="entry name" value="PAS"/>
    <property type="match status" value="1"/>
</dbReference>
<evidence type="ECO:0000259" key="20">
    <source>
        <dbReference type="PROSITE" id="PS50113"/>
    </source>
</evidence>
<gene>
    <name evidence="22" type="ORF">FHG12_08585</name>
</gene>